<dbReference type="GeneID" id="33319240"/>
<evidence type="ECO:0000256" key="3">
    <source>
        <dbReference type="ARBA" id="ARBA00022840"/>
    </source>
</evidence>
<proteinExistence type="predicted"/>
<keyword evidence="6" id="KW-1185">Reference proteome</keyword>
<organism evidence="5 6">
    <name type="scientific">Thermococcus profundus</name>
    <dbReference type="NCBI Taxonomy" id="49899"/>
    <lineage>
        <taxon>Archaea</taxon>
        <taxon>Methanobacteriati</taxon>
        <taxon>Methanobacteriota</taxon>
        <taxon>Thermococci</taxon>
        <taxon>Thermococcales</taxon>
        <taxon>Thermococcaceae</taxon>
        <taxon>Thermococcus</taxon>
    </lineage>
</organism>
<dbReference type="Pfam" id="PF08352">
    <property type="entry name" value="oligo_HPY"/>
    <property type="match status" value="1"/>
</dbReference>
<dbReference type="PROSITE" id="PS50893">
    <property type="entry name" value="ABC_TRANSPORTER_2"/>
    <property type="match status" value="1"/>
</dbReference>
<dbReference type="InterPro" id="IPR027417">
    <property type="entry name" value="P-loop_NTPase"/>
</dbReference>
<keyword evidence="2" id="KW-0547">Nucleotide-binding</keyword>
<keyword evidence="3 5" id="KW-0067">ATP-binding</keyword>
<dbReference type="Gene3D" id="3.40.50.300">
    <property type="entry name" value="P-loop containing nucleotide triphosphate hydrolases"/>
    <property type="match status" value="1"/>
</dbReference>
<dbReference type="InterPro" id="IPR013563">
    <property type="entry name" value="Oligopep_ABC_C"/>
</dbReference>
<dbReference type="GO" id="GO:0016887">
    <property type="term" value="F:ATP hydrolysis activity"/>
    <property type="evidence" value="ECO:0007669"/>
    <property type="project" value="InterPro"/>
</dbReference>
<protein>
    <submittedName>
        <fullName evidence="5">Dipeptide/oligopeptide/nickel ABC transporter ATP-binding protein</fullName>
    </submittedName>
</protein>
<dbReference type="SUPFAM" id="SSF52540">
    <property type="entry name" value="P-loop containing nucleoside triphosphate hydrolases"/>
    <property type="match status" value="1"/>
</dbReference>
<dbReference type="AlphaFoldDB" id="A0A2Z2MIG0"/>
<dbReference type="RefSeq" id="WP_088857475.1">
    <property type="nucleotide sequence ID" value="NZ_CP014862.1"/>
</dbReference>
<evidence type="ECO:0000259" key="4">
    <source>
        <dbReference type="PROSITE" id="PS50893"/>
    </source>
</evidence>
<dbReference type="CDD" id="cd03257">
    <property type="entry name" value="ABC_NikE_OppD_transporters"/>
    <property type="match status" value="1"/>
</dbReference>
<reference evidence="5 6" key="1">
    <citation type="submission" date="2016-03" db="EMBL/GenBank/DDBJ databases">
        <title>Complete genome sequence of Thermococcus profundus strain DT5432.</title>
        <authorList>
            <person name="Oger P.M."/>
        </authorList>
    </citation>
    <scope>NUCLEOTIDE SEQUENCE [LARGE SCALE GENOMIC DNA]</scope>
    <source>
        <strain evidence="5 6">DT 5432</strain>
    </source>
</reference>
<dbReference type="GO" id="GO:0015833">
    <property type="term" value="P:peptide transport"/>
    <property type="evidence" value="ECO:0007669"/>
    <property type="project" value="InterPro"/>
</dbReference>
<name>A0A2Z2MIG0_THEPR</name>
<gene>
    <name evidence="5" type="ORF">A3L09_02475</name>
</gene>
<evidence type="ECO:0000313" key="5">
    <source>
        <dbReference type="EMBL" id="ASJ02211.1"/>
    </source>
</evidence>
<dbReference type="KEGG" id="tprf:A3L09_02475"/>
<dbReference type="PANTHER" id="PTHR43067:SF3">
    <property type="entry name" value="MALTOSE ABC TRANSPORTER, ATP-BINDING PROTEIN"/>
    <property type="match status" value="1"/>
</dbReference>
<keyword evidence="1" id="KW-0813">Transport</keyword>
<dbReference type="Proteomes" id="UP000250179">
    <property type="component" value="Chromosome"/>
</dbReference>
<dbReference type="InterPro" id="IPR003593">
    <property type="entry name" value="AAA+_ATPase"/>
</dbReference>
<dbReference type="OrthoDB" id="18209at2157"/>
<accession>A0A2Z2MIG0</accession>
<evidence type="ECO:0000313" key="6">
    <source>
        <dbReference type="Proteomes" id="UP000250179"/>
    </source>
</evidence>
<sequence length="324" mass="36287">MSLLSVKNLKIYYKTPVGFVKAVDGVSFDVKEGEVFGIAGESGCGKSTLVNSLILRKPPMTHMGGEAIFKGKDLMKLDKEEERKIKYTELSIIPQYAMNALNPTKKIKDIVWDLAREHGAEDRKEVEKLLRERLRMVKLSEKVADMYPIELSGGMRQRTTMVVSTLMNPDLLIADEITSALDVTTQRVVLELLHYFMREGIVKAIIFVTHDLSLLDKIADRVMILYAGKVAEIGPTEEVINSPAHPYTSLLIESLPRIGVHYNQTKLKGIPGYPISLLNPPAGCRFYPRCPYSMDVCQNTEPKMVSVGDNHLAACHLLGVRRNE</sequence>
<dbReference type="NCBIfam" id="TIGR01727">
    <property type="entry name" value="oligo_HPY"/>
    <property type="match status" value="1"/>
</dbReference>
<dbReference type="SMART" id="SM00382">
    <property type="entry name" value="AAA"/>
    <property type="match status" value="1"/>
</dbReference>
<dbReference type="InterPro" id="IPR003439">
    <property type="entry name" value="ABC_transporter-like_ATP-bd"/>
</dbReference>
<feature type="domain" description="ABC transporter" evidence="4">
    <location>
        <begin position="6"/>
        <end position="252"/>
    </location>
</feature>
<dbReference type="EMBL" id="CP014862">
    <property type="protein sequence ID" value="ASJ02211.1"/>
    <property type="molecule type" value="Genomic_DNA"/>
</dbReference>
<dbReference type="GO" id="GO:0005524">
    <property type="term" value="F:ATP binding"/>
    <property type="evidence" value="ECO:0007669"/>
    <property type="project" value="UniProtKB-KW"/>
</dbReference>
<dbReference type="Pfam" id="PF00005">
    <property type="entry name" value="ABC_tran"/>
    <property type="match status" value="1"/>
</dbReference>
<dbReference type="PANTHER" id="PTHR43067">
    <property type="entry name" value="OLIGOPEPTIDE/DIPEPTIDE ABC TRANSPORTER, ATPASE SUBUNIT"/>
    <property type="match status" value="1"/>
</dbReference>
<evidence type="ECO:0000256" key="1">
    <source>
        <dbReference type="ARBA" id="ARBA00022448"/>
    </source>
</evidence>
<evidence type="ECO:0000256" key="2">
    <source>
        <dbReference type="ARBA" id="ARBA00022741"/>
    </source>
</evidence>